<evidence type="ECO:0000313" key="1">
    <source>
        <dbReference type="EMBL" id="KAK0489786.1"/>
    </source>
</evidence>
<evidence type="ECO:0000313" key="2">
    <source>
        <dbReference type="Proteomes" id="UP001175228"/>
    </source>
</evidence>
<protein>
    <submittedName>
        <fullName evidence="1">Uncharacterized protein</fullName>
    </submittedName>
</protein>
<keyword evidence="2" id="KW-1185">Reference proteome</keyword>
<comment type="caution">
    <text evidence="1">The sequence shown here is derived from an EMBL/GenBank/DDBJ whole genome shotgun (WGS) entry which is preliminary data.</text>
</comment>
<accession>A0AA39PU13</accession>
<organism evidence="1 2">
    <name type="scientific">Armillaria luteobubalina</name>
    <dbReference type="NCBI Taxonomy" id="153913"/>
    <lineage>
        <taxon>Eukaryota</taxon>
        <taxon>Fungi</taxon>
        <taxon>Dikarya</taxon>
        <taxon>Basidiomycota</taxon>
        <taxon>Agaricomycotina</taxon>
        <taxon>Agaricomycetes</taxon>
        <taxon>Agaricomycetidae</taxon>
        <taxon>Agaricales</taxon>
        <taxon>Marasmiineae</taxon>
        <taxon>Physalacriaceae</taxon>
        <taxon>Armillaria</taxon>
    </lineage>
</organism>
<dbReference type="EMBL" id="JAUEPU010000036">
    <property type="protein sequence ID" value="KAK0489786.1"/>
    <property type="molecule type" value="Genomic_DNA"/>
</dbReference>
<gene>
    <name evidence="1" type="ORF">EDD18DRAFT_569555</name>
</gene>
<dbReference type="Proteomes" id="UP001175228">
    <property type="component" value="Unassembled WGS sequence"/>
</dbReference>
<sequence>MDLNITISENIATDILFNTDLLAIICKDLWDTVKRDGCPVSPSGDHIHPLVSLALTCKAMSSLALDTLWRDTQAYGFQPVLRIFPSASSGNLQVLPEDIPDQTWIRFRQYANRVRNITFDPTSCASFSSTVFLRLAEYQTPIFPKVQCLRSDVSFAASPSILLFLPVKNTERNTIDVQPLDGPQYVISMYSGHQMAGPCIANTPRLLSRVRQWPESRCSLHRSMLHCQPRRLQKSALFVYQIPLGRL</sequence>
<reference evidence="1" key="1">
    <citation type="submission" date="2023-06" db="EMBL/GenBank/DDBJ databases">
        <authorList>
            <consortium name="Lawrence Berkeley National Laboratory"/>
            <person name="Ahrendt S."/>
            <person name="Sahu N."/>
            <person name="Indic B."/>
            <person name="Wong-Bajracharya J."/>
            <person name="Merenyi Z."/>
            <person name="Ke H.-M."/>
            <person name="Monk M."/>
            <person name="Kocsube S."/>
            <person name="Drula E."/>
            <person name="Lipzen A."/>
            <person name="Balint B."/>
            <person name="Henrissat B."/>
            <person name="Andreopoulos B."/>
            <person name="Martin F.M."/>
            <person name="Harder C.B."/>
            <person name="Rigling D."/>
            <person name="Ford K.L."/>
            <person name="Foster G.D."/>
            <person name="Pangilinan J."/>
            <person name="Papanicolaou A."/>
            <person name="Barry K."/>
            <person name="LaButti K."/>
            <person name="Viragh M."/>
            <person name="Koriabine M."/>
            <person name="Yan M."/>
            <person name="Riley R."/>
            <person name="Champramary S."/>
            <person name="Plett K.L."/>
            <person name="Tsai I.J."/>
            <person name="Slot J."/>
            <person name="Sipos G."/>
            <person name="Plett J."/>
            <person name="Nagy L.G."/>
            <person name="Grigoriev I.V."/>
        </authorList>
    </citation>
    <scope>NUCLEOTIDE SEQUENCE</scope>
    <source>
        <strain evidence="1">HWK02</strain>
    </source>
</reference>
<dbReference type="AlphaFoldDB" id="A0AA39PU13"/>
<proteinExistence type="predicted"/>
<name>A0AA39PU13_9AGAR</name>